<feature type="signal peptide" evidence="2">
    <location>
        <begin position="1"/>
        <end position="24"/>
    </location>
</feature>
<name>A0A8H3IB26_9LECA</name>
<evidence type="ECO:0000256" key="2">
    <source>
        <dbReference type="SAM" id="SignalP"/>
    </source>
</evidence>
<protein>
    <submittedName>
        <fullName evidence="3">Uncharacterized protein</fullName>
    </submittedName>
</protein>
<comment type="caution">
    <text evidence="3">The sequence shown here is derived from an EMBL/GenBank/DDBJ whole genome shotgun (WGS) entry which is preliminary data.</text>
</comment>
<proteinExistence type="predicted"/>
<dbReference type="Proteomes" id="UP000664521">
    <property type="component" value="Unassembled WGS sequence"/>
</dbReference>
<feature type="compositionally biased region" description="Low complexity" evidence="1">
    <location>
        <begin position="69"/>
        <end position="81"/>
    </location>
</feature>
<accession>A0A8H3IB26</accession>
<dbReference type="EMBL" id="CAJPDS010000028">
    <property type="protein sequence ID" value="CAF9921532.1"/>
    <property type="molecule type" value="Genomic_DNA"/>
</dbReference>
<evidence type="ECO:0000313" key="4">
    <source>
        <dbReference type="Proteomes" id="UP000664521"/>
    </source>
</evidence>
<dbReference type="OrthoDB" id="3886018at2759"/>
<evidence type="ECO:0000313" key="3">
    <source>
        <dbReference type="EMBL" id="CAF9921532.1"/>
    </source>
</evidence>
<gene>
    <name evidence="3" type="ORF">HETSPECPRED_004576</name>
</gene>
<dbReference type="AlphaFoldDB" id="A0A8H3IB26"/>
<keyword evidence="4" id="KW-1185">Reference proteome</keyword>
<evidence type="ECO:0000256" key="1">
    <source>
        <dbReference type="SAM" id="MobiDB-lite"/>
    </source>
</evidence>
<feature type="region of interest" description="Disordered" evidence="1">
    <location>
        <begin position="69"/>
        <end position="89"/>
    </location>
</feature>
<keyword evidence="2" id="KW-0732">Signal</keyword>
<reference evidence="3" key="1">
    <citation type="submission" date="2021-03" db="EMBL/GenBank/DDBJ databases">
        <authorList>
            <person name="Tagirdzhanova G."/>
        </authorList>
    </citation>
    <scope>NUCLEOTIDE SEQUENCE</scope>
</reference>
<sequence>MLFYQKFSSSASLSLLLLSNFAFSIPTAPGRLVDRQEVSSAIASTALSASPLISTAAVTTDAPTTTLISASAAPTTSDPATNRTKCSPKECPKYCTPSNSSSSLPARSLGLSKRFFEIPSTRPGTFVNQLLTQSYTDDLSPDPTKYVWHSFANNAEYASAIKGLSGCTAVFAASANGVFSAHIWEEDVNTNADLQPANYQSTLNTMKAQLSPHKDDLAGGEVFIILPTLTRARRVYSDAINQAIEDAVNEASGLTATVSIYTARQWDSTPGFGDDERGAMAFQFDPNYQTSGNRAYRIYQENNLLSEKTGL</sequence>
<feature type="chain" id="PRO_5034834212" evidence="2">
    <location>
        <begin position="25"/>
        <end position="311"/>
    </location>
</feature>
<organism evidence="3 4">
    <name type="scientific">Heterodermia speciosa</name>
    <dbReference type="NCBI Taxonomy" id="116794"/>
    <lineage>
        <taxon>Eukaryota</taxon>
        <taxon>Fungi</taxon>
        <taxon>Dikarya</taxon>
        <taxon>Ascomycota</taxon>
        <taxon>Pezizomycotina</taxon>
        <taxon>Lecanoromycetes</taxon>
        <taxon>OSLEUM clade</taxon>
        <taxon>Lecanoromycetidae</taxon>
        <taxon>Caliciales</taxon>
        <taxon>Physciaceae</taxon>
        <taxon>Heterodermia</taxon>
    </lineage>
</organism>